<protein>
    <submittedName>
        <fullName evidence="1">Uncharacterized protein</fullName>
    </submittedName>
</protein>
<accession>A0A0G0NDJ3</accession>
<comment type="caution">
    <text evidence="1">The sequence shown here is derived from an EMBL/GenBank/DDBJ whole genome shotgun (WGS) entry which is preliminary data.</text>
</comment>
<organism evidence="1 2">
    <name type="scientific">Candidatus Woesebacteria bacterium GW2011_GWA1_39_21b</name>
    <dbReference type="NCBI Taxonomy" id="1618551"/>
    <lineage>
        <taxon>Bacteria</taxon>
        <taxon>Candidatus Woeseibacteriota</taxon>
    </lineage>
</organism>
<name>A0A0G0NDJ3_9BACT</name>
<gene>
    <name evidence="1" type="ORF">UT40_C0004G0022</name>
</gene>
<proteinExistence type="predicted"/>
<evidence type="ECO:0000313" key="2">
    <source>
        <dbReference type="Proteomes" id="UP000034690"/>
    </source>
</evidence>
<dbReference type="AlphaFoldDB" id="A0A0G0NDJ3"/>
<reference evidence="1 2" key="1">
    <citation type="journal article" date="2015" name="Nature">
        <title>rRNA introns, odd ribosomes, and small enigmatic genomes across a large radiation of phyla.</title>
        <authorList>
            <person name="Brown C.T."/>
            <person name="Hug L.A."/>
            <person name="Thomas B.C."/>
            <person name="Sharon I."/>
            <person name="Castelle C.J."/>
            <person name="Singh A."/>
            <person name="Wilkins M.J."/>
            <person name="Williams K.H."/>
            <person name="Banfield J.F."/>
        </authorList>
    </citation>
    <scope>NUCLEOTIDE SEQUENCE [LARGE SCALE GENOMIC DNA]</scope>
</reference>
<evidence type="ECO:0000313" key="1">
    <source>
        <dbReference type="EMBL" id="KKR14199.1"/>
    </source>
</evidence>
<dbReference type="EMBL" id="LBWQ01000004">
    <property type="protein sequence ID" value="KKR14199.1"/>
    <property type="molecule type" value="Genomic_DNA"/>
</dbReference>
<dbReference type="Proteomes" id="UP000034690">
    <property type="component" value="Unassembled WGS sequence"/>
</dbReference>
<sequence>MKNNNYQIFELAISKAKTDPKFSKDLVNYFKYLVLKNCPEKRLNELNSIFKHGNLQTLFDFAKDVVPDCSEIITNYVRVYK</sequence>